<dbReference type="EMBL" id="SZYD01000012">
    <property type="protein sequence ID" value="KAD4585985.1"/>
    <property type="molecule type" value="Genomic_DNA"/>
</dbReference>
<sequence>MADLRFVHDHNMTAFLGEPPAKHSEFKSMVDGLILSPINYAIMEYPPIMTDFVRSFWSTVEESVDADGNITIVGKIQGHPIIISEQIIRECLQFGDKDSDPVELDQELVNRTVFQMGHEGKYPPIEKKKGLSRLTIETNNLDSDVVDIDPSSSHRYCGLTMSILSLDIGGWIR</sequence>
<gene>
    <name evidence="1" type="ORF">E3N88_23586</name>
</gene>
<dbReference type="Proteomes" id="UP000326396">
    <property type="component" value="Linkage Group LG2"/>
</dbReference>
<reference evidence="1 2" key="1">
    <citation type="submission" date="2019-05" db="EMBL/GenBank/DDBJ databases">
        <title>Mikania micrantha, genome provides insights into the molecular mechanism of rapid growth.</title>
        <authorList>
            <person name="Liu B."/>
        </authorList>
    </citation>
    <scope>NUCLEOTIDE SEQUENCE [LARGE SCALE GENOMIC DNA]</scope>
    <source>
        <strain evidence="1">NLD-2019</strain>
        <tissue evidence="1">Leaf</tissue>
    </source>
</reference>
<protein>
    <submittedName>
        <fullName evidence="1">Uncharacterized protein</fullName>
    </submittedName>
</protein>
<comment type="caution">
    <text evidence="1">The sequence shown here is derived from an EMBL/GenBank/DDBJ whole genome shotgun (WGS) entry which is preliminary data.</text>
</comment>
<organism evidence="1 2">
    <name type="scientific">Mikania micrantha</name>
    <name type="common">bitter vine</name>
    <dbReference type="NCBI Taxonomy" id="192012"/>
    <lineage>
        <taxon>Eukaryota</taxon>
        <taxon>Viridiplantae</taxon>
        <taxon>Streptophyta</taxon>
        <taxon>Embryophyta</taxon>
        <taxon>Tracheophyta</taxon>
        <taxon>Spermatophyta</taxon>
        <taxon>Magnoliopsida</taxon>
        <taxon>eudicotyledons</taxon>
        <taxon>Gunneridae</taxon>
        <taxon>Pentapetalae</taxon>
        <taxon>asterids</taxon>
        <taxon>campanulids</taxon>
        <taxon>Asterales</taxon>
        <taxon>Asteraceae</taxon>
        <taxon>Asteroideae</taxon>
        <taxon>Heliantheae alliance</taxon>
        <taxon>Eupatorieae</taxon>
        <taxon>Mikania</taxon>
    </lineage>
</organism>
<proteinExistence type="predicted"/>
<evidence type="ECO:0000313" key="1">
    <source>
        <dbReference type="EMBL" id="KAD4585985.1"/>
    </source>
</evidence>
<keyword evidence="2" id="KW-1185">Reference proteome</keyword>
<accession>A0A5N6NG85</accession>
<evidence type="ECO:0000313" key="2">
    <source>
        <dbReference type="Proteomes" id="UP000326396"/>
    </source>
</evidence>
<dbReference type="AlphaFoldDB" id="A0A5N6NG85"/>
<name>A0A5N6NG85_9ASTR</name>